<dbReference type="EMBL" id="QURR01000001">
    <property type="protein sequence ID" value="RGE46936.1"/>
    <property type="molecule type" value="Genomic_DNA"/>
</dbReference>
<dbReference type="AlphaFoldDB" id="A0A373FS03"/>
<name>A0A373FS03_COMTE</name>
<evidence type="ECO:0000313" key="1">
    <source>
        <dbReference type="EMBL" id="RGE46936.1"/>
    </source>
</evidence>
<dbReference type="Proteomes" id="UP000261948">
    <property type="component" value="Unassembled WGS sequence"/>
</dbReference>
<accession>A0A373FS03</accession>
<keyword evidence="2" id="KW-1185">Reference proteome</keyword>
<protein>
    <submittedName>
        <fullName evidence="1">Uncharacterized protein</fullName>
    </submittedName>
</protein>
<gene>
    <name evidence="1" type="ORF">DZC30_00535</name>
</gene>
<proteinExistence type="predicted"/>
<sequence>MSTAALRRIEAVLALHRQGLASTFQLADALRGNAQAMEALPYAELRQLEALADDLDQAADQECEGFASDLPQLLIQLEQWLSTWPTHAGDGSPPSN</sequence>
<evidence type="ECO:0000313" key="2">
    <source>
        <dbReference type="Proteomes" id="UP000261948"/>
    </source>
</evidence>
<comment type="caution">
    <text evidence="1">The sequence shown here is derived from an EMBL/GenBank/DDBJ whole genome shotgun (WGS) entry which is preliminary data.</text>
</comment>
<organism evidence="1 2">
    <name type="scientific">Comamonas testosteroni</name>
    <name type="common">Pseudomonas testosteroni</name>
    <dbReference type="NCBI Taxonomy" id="285"/>
    <lineage>
        <taxon>Bacteria</taxon>
        <taxon>Pseudomonadati</taxon>
        <taxon>Pseudomonadota</taxon>
        <taxon>Betaproteobacteria</taxon>
        <taxon>Burkholderiales</taxon>
        <taxon>Comamonadaceae</taxon>
        <taxon>Comamonas</taxon>
    </lineage>
</organism>
<reference evidence="1 2" key="1">
    <citation type="submission" date="2018-08" db="EMBL/GenBank/DDBJ databases">
        <title>Comamonas testosteroni strain SWCO2.</title>
        <authorList>
            <person name="Jiang N."/>
            <person name="Zhang X.Z."/>
        </authorList>
    </citation>
    <scope>NUCLEOTIDE SEQUENCE [LARGE SCALE GENOMIC DNA]</scope>
    <source>
        <strain evidence="1 2">SWCO2</strain>
    </source>
</reference>